<evidence type="ECO:0000256" key="1">
    <source>
        <dbReference type="SAM" id="MobiDB-lite"/>
    </source>
</evidence>
<dbReference type="OrthoDB" id="2374727at2759"/>
<comment type="caution">
    <text evidence="2">The sequence shown here is derived from an EMBL/GenBank/DDBJ whole genome shotgun (WGS) entry which is preliminary data.</text>
</comment>
<gene>
    <name evidence="2" type="ORF">DERYTH_LOCUS6795</name>
</gene>
<name>A0A9N9C151_9GLOM</name>
<dbReference type="Proteomes" id="UP000789405">
    <property type="component" value="Unassembled WGS sequence"/>
</dbReference>
<accession>A0A9N9C151</accession>
<evidence type="ECO:0000313" key="2">
    <source>
        <dbReference type="EMBL" id="CAG8583183.1"/>
    </source>
</evidence>
<keyword evidence="3" id="KW-1185">Reference proteome</keyword>
<dbReference type="EMBL" id="CAJVPY010003154">
    <property type="protein sequence ID" value="CAG8583183.1"/>
    <property type="molecule type" value="Genomic_DNA"/>
</dbReference>
<evidence type="ECO:0000313" key="3">
    <source>
        <dbReference type="Proteomes" id="UP000789405"/>
    </source>
</evidence>
<organism evidence="2 3">
    <name type="scientific">Dentiscutata erythropus</name>
    <dbReference type="NCBI Taxonomy" id="1348616"/>
    <lineage>
        <taxon>Eukaryota</taxon>
        <taxon>Fungi</taxon>
        <taxon>Fungi incertae sedis</taxon>
        <taxon>Mucoromycota</taxon>
        <taxon>Glomeromycotina</taxon>
        <taxon>Glomeromycetes</taxon>
        <taxon>Diversisporales</taxon>
        <taxon>Gigasporaceae</taxon>
        <taxon>Dentiscutata</taxon>
    </lineage>
</organism>
<proteinExistence type="predicted"/>
<dbReference type="AlphaFoldDB" id="A0A9N9C151"/>
<reference evidence="2" key="1">
    <citation type="submission" date="2021-06" db="EMBL/GenBank/DDBJ databases">
        <authorList>
            <person name="Kallberg Y."/>
            <person name="Tangrot J."/>
            <person name="Rosling A."/>
        </authorList>
    </citation>
    <scope>NUCLEOTIDE SEQUENCE</scope>
    <source>
        <strain evidence="2">MA453B</strain>
    </source>
</reference>
<feature type="region of interest" description="Disordered" evidence="1">
    <location>
        <begin position="240"/>
        <end position="260"/>
    </location>
</feature>
<protein>
    <submittedName>
        <fullName evidence="2">1526_t:CDS:1</fullName>
    </submittedName>
</protein>
<sequence>MTSSNDENFPHETYNKKRRENVIYPTCIRNEKHFKGQLNVLVSFNKRDKPWQWMPLKSLRYGQKLLHNFRTYKARLKRKQENSNLKSDELNSIDKTMAWEDEIRFDQDVIQSSIGIEGDEDRVNDIDTSFYPNNNDPKVDGMMKDSWSESIEVDDTENEGIEKSMTNVAYNDRFIVDVMVPLYQKILKIVENGSNDADSVCSNGKVDFYQDYQKINDDYNKPTYYFEHAETDGAHNLNNQLQIHSPDSQNNRSSWDQESSIPIFNDKNNFQTYRHYNETNYKSHLTEDYSEPQQQNYITTWCTKNSNRKLTTYADIIEEKSWNEECSNGMIVSSNNNDDSSTTRVKESTDVFGSIGDSILKLNSWAPWKDKDDFDNELDKLLKNFKTEVTDRLTMNSVIS</sequence>